<dbReference type="Pfam" id="PF07993">
    <property type="entry name" value="NAD_binding_4"/>
    <property type="match status" value="1"/>
</dbReference>
<keyword evidence="5" id="KW-1185">Reference proteome</keyword>
<evidence type="ECO:0000313" key="4">
    <source>
        <dbReference type="EMBL" id="KAL0564029.1"/>
    </source>
</evidence>
<dbReference type="PANTHER" id="PTHR44845:SF1">
    <property type="entry name" value="L-2-AMINOADIPATE REDUCTASE"/>
    <property type="match status" value="1"/>
</dbReference>
<comment type="caution">
    <text evidence="4">The sequence shown here is derived from an EMBL/GenBank/DDBJ whole genome shotgun (WGS) entry which is preliminary data.</text>
</comment>
<evidence type="ECO:0000313" key="5">
    <source>
        <dbReference type="Proteomes" id="UP001465976"/>
    </source>
</evidence>
<evidence type="ECO:0000256" key="2">
    <source>
        <dbReference type="ARBA" id="ARBA00022553"/>
    </source>
</evidence>
<proteinExistence type="predicted"/>
<dbReference type="InterPro" id="IPR013120">
    <property type="entry name" value="FAR_NAD-bd"/>
</dbReference>
<dbReference type="Gene3D" id="3.40.50.720">
    <property type="entry name" value="NAD(P)-binding Rossmann-like Domain"/>
    <property type="match status" value="1"/>
</dbReference>
<evidence type="ECO:0000256" key="1">
    <source>
        <dbReference type="ARBA" id="ARBA00022450"/>
    </source>
</evidence>
<accession>A0ABR3EMC9</accession>
<organism evidence="4 5">
    <name type="scientific">Marasmius crinis-equi</name>
    <dbReference type="NCBI Taxonomy" id="585013"/>
    <lineage>
        <taxon>Eukaryota</taxon>
        <taxon>Fungi</taxon>
        <taxon>Dikarya</taxon>
        <taxon>Basidiomycota</taxon>
        <taxon>Agaricomycotina</taxon>
        <taxon>Agaricomycetes</taxon>
        <taxon>Agaricomycetidae</taxon>
        <taxon>Agaricales</taxon>
        <taxon>Marasmiineae</taxon>
        <taxon>Marasmiaceae</taxon>
        <taxon>Marasmius</taxon>
    </lineage>
</organism>
<dbReference type="EMBL" id="JBAHYK010003040">
    <property type="protein sequence ID" value="KAL0564029.1"/>
    <property type="molecule type" value="Genomic_DNA"/>
</dbReference>
<keyword evidence="1" id="KW-0596">Phosphopantetheine</keyword>
<feature type="domain" description="Thioester reductase (TE)" evidence="3">
    <location>
        <begin position="38"/>
        <end position="255"/>
    </location>
</feature>
<dbReference type="InterPro" id="IPR036291">
    <property type="entry name" value="NAD(P)-bd_dom_sf"/>
</dbReference>
<name>A0ABR3EMC9_9AGAR</name>
<gene>
    <name evidence="4" type="ORF">V5O48_018027</name>
</gene>
<keyword evidence="2" id="KW-0597">Phosphoprotein</keyword>
<dbReference type="Proteomes" id="UP001465976">
    <property type="component" value="Unassembled WGS sequence"/>
</dbReference>
<dbReference type="PANTHER" id="PTHR44845">
    <property type="entry name" value="CARRIER DOMAIN-CONTAINING PROTEIN"/>
    <property type="match status" value="1"/>
</dbReference>
<sequence>MTSFVHCQTMKAMADKYSLNLPSSVGSIKSTSDKVVILTGSTGVFGSMLLADLILDSTVTRIYALNRAHKKHSLDTRQRAAFREKGLDPNLLDSEKVKLLVADLLKSDDFGLPSKDFHEMKALVTHVVHNAWPVVLTSPLSSFEASLVGMQNLLGLCMTSGALLSFIGTGFAFFNADPGEKFLERSIPAHFALGSGYAESKWIAEQMTTKAREIGLRTHIIRVGQLCGLKANGAWGKQEWFPAIIQGSELLGCIPITDGVGGLFALHYFYLCLIPPLLLACDLDAPRGCLPSYPGIPRYR</sequence>
<dbReference type="SUPFAM" id="SSF51735">
    <property type="entry name" value="NAD(P)-binding Rossmann-fold domains"/>
    <property type="match status" value="1"/>
</dbReference>
<protein>
    <recommendedName>
        <fullName evidence="3">Thioester reductase (TE) domain-containing protein</fullName>
    </recommendedName>
</protein>
<evidence type="ECO:0000259" key="3">
    <source>
        <dbReference type="Pfam" id="PF07993"/>
    </source>
</evidence>
<reference evidence="4 5" key="1">
    <citation type="submission" date="2024-02" db="EMBL/GenBank/DDBJ databases">
        <title>A draft genome for the cacao thread blight pathogen Marasmius crinis-equi.</title>
        <authorList>
            <person name="Cohen S.P."/>
            <person name="Baruah I.K."/>
            <person name="Amoako-Attah I."/>
            <person name="Bukari Y."/>
            <person name="Meinhardt L.W."/>
            <person name="Bailey B.A."/>
        </authorList>
    </citation>
    <scope>NUCLEOTIDE SEQUENCE [LARGE SCALE GENOMIC DNA]</scope>
    <source>
        <strain evidence="4 5">GH-76</strain>
    </source>
</reference>